<accession>A0A8H3LCJ1</accession>
<gene>
    <name evidence="1" type="ORF">RCL2_001105400</name>
</gene>
<proteinExistence type="predicted"/>
<dbReference type="AlphaFoldDB" id="A0A8H3LCJ1"/>
<comment type="caution">
    <text evidence="1">The sequence shown here is derived from an EMBL/GenBank/DDBJ whole genome shotgun (WGS) entry which is preliminary data.</text>
</comment>
<evidence type="ECO:0000313" key="1">
    <source>
        <dbReference type="EMBL" id="GES83905.1"/>
    </source>
</evidence>
<organism evidence="1 2">
    <name type="scientific">Rhizophagus clarus</name>
    <dbReference type="NCBI Taxonomy" id="94130"/>
    <lineage>
        <taxon>Eukaryota</taxon>
        <taxon>Fungi</taxon>
        <taxon>Fungi incertae sedis</taxon>
        <taxon>Mucoromycota</taxon>
        <taxon>Glomeromycotina</taxon>
        <taxon>Glomeromycetes</taxon>
        <taxon>Glomerales</taxon>
        <taxon>Glomeraceae</taxon>
        <taxon>Rhizophagus</taxon>
    </lineage>
</organism>
<sequence>MFLQYVKEQLEKHFREKDVQHIDGDYNVEENERDKIISEIVKEYGPSFVKPVILNKTTKVHHVFQE</sequence>
<evidence type="ECO:0000313" key="2">
    <source>
        <dbReference type="Proteomes" id="UP000615446"/>
    </source>
</evidence>
<protein>
    <submittedName>
        <fullName evidence="1">Uncharacterized protein</fullName>
    </submittedName>
</protein>
<name>A0A8H3LCJ1_9GLOM</name>
<reference evidence="1" key="1">
    <citation type="submission" date="2019-10" db="EMBL/GenBank/DDBJ databases">
        <title>Conservation and host-specific expression of non-tandemly repeated heterogenous ribosome RNA gene in arbuscular mycorrhizal fungi.</title>
        <authorList>
            <person name="Maeda T."/>
            <person name="Kobayashi Y."/>
            <person name="Nakagawa T."/>
            <person name="Ezawa T."/>
            <person name="Yamaguchi K."/>
            <person name="Bino T."/>
            <person name="Nishimoto Y."/>
            <person name="Shigenobu S."/>
            <person name="Kawaguchi M."/>
        </authorList>
    </citation>
    <scope>NUCLEOTIDE SEQUENCE</scope>
    <source>
        <strain evidence="1">HR1</strain>
    </source>
</reference>
<dbReference type="EMBL" id="BLAL01000074">
    <property type="protein sequence ID" value="GES83905.1"/>
    <property type="molecule type" value="Genomic_DNA"/>
</dbReference>
<dbReference type="Proteomes" id="UP000615446">
    <property type="component" value="Unassembled WGS sequence"/>
</dbReference>